<keyword evidence="1 2" id="KW-0807">Transducer</keyword>
<dbReference type="SMART" id="SM00283">
    <property type="entry name" value="MA"/>
    <property type="match status" value="1"/>
</dbReference>
<dbReference type="GO" id="GO:0016020">
    <property type="term" value="C:membrane"/>
    <property type="evidence" value="ECO:0007669"/>
    <property type="project" value="InterPro"/>
</dbReference>
<protein>
    <recommendedName>
        <fullName evidence="3">Methyl-accepting transducer domain-containing protein</fullName>
    </recommendedName>
</protein>
<accession>A0AAE6M7X7</accession>
<dbReference type="InterPro" id="IPR004089">
    <property type="entry name" value="MCPsignal_dom"/>
</dbReference>
<evidence type="ECO:0000313" key="4">
    <source>
        <dbReference type="EMBL" id="QEJ99013.1"/>
    </source>
</evidence>
<dbReference type="Gene3D" id="1.10.287.950">
    <property type="entry name" value="Methyl-accepting chemotaxis protein"/>
    <property type="match status" value="1"/>
</dbReference>
<proteinExistence type="predicted"/>
<dbReference type="RefSeq" id="WP_148879602.1">
    <property type="nucleotide sequence ID" value="NZ_CP027018.1"/>
</dbReference>
<sequence>MNNTVLQAGFDLLSIMMDYCAKNTGGSELLQKYIDQIQSGTGVFEKQKMALDKLSRTGTCIDENVVNLVKSYTENASSVERISNAFSELVHKVAEIEKTTQTTTEALRLLVEEAESITKYTDIINEISKQTNLLSINASIEAARAGTAGKGFSIIAGEVKKLSENTQETSSEIAKIIKVFTGKIDELRKEQHNHNEILKTLIGMTDASKKELLNLKMSEDTNSQKAQDILALLEENMGDITNAITAIKDNEMQSAAHIQSFADKASETTILFNDLISFIIQLTHIFKYFQAEGRNTPPENY</sequence>
<gene>
    <name evidence="4" type="ORF">FUT82_14110</name>
</gene>
<dbReference type="PANTHER" id="PTHR32089">
    <property type="entry name" value="METHYL-ACCEPTING CHEMOTAXIS PROTEIN MCPB"/>
    <property type="match status" value="1"/>
</dbReference>
<evidence type="ECO:0000313" key="5">
    <source>
        <dbReference type="Proteomes" id="UP000323594"/>
    </source>
</evidence>
<reference evidence="4 5" key="1">
    <citation type="submission" date="2019-08" db="EMBL/GenBank/DDBJ databases">
        <authorList>
            <person name="Kuhnert P."/>
        </authorList>
    </citation>
    <scope>NUCLEOTIDE SEQUENCE [LARGE SCALE GENOMIC DNA]</scope>
    <source>
        <strain evidence="4 5">B36.5</strain>
    </source>
</reference>
<dbReference type="PANTHER" id="PTHR32089:SF112">
    <property type="entry name" value="LYSOZYME-LIKE PROTEIN-RELATED"/>
    <property type="match status" value="1"/>
</dbReference>
<dbReference type="Pfam" id="PF00015">
    <property type="entry name" value="MCPsignal"/>
    <property type="match status" value="1"/>
</dbReference>
<dbReference type="AlphaFoldDB" id="A0AAE6M7X7"/>
<dbReference type="GO" id="GO:0007165">
    <property type="term" value="P:signal transduction"/>
    <property type="evidence" value="ECO:0007669"/>
    <property type="project" value="UniProtKB-KW"/>
</dbReference>
<feature type="domain" description="Methyl-accepting transducer" evidence="3">
    <location>
        <begin position="63"/>
        <end position="259"/>
    </location>
</feature>
<dbReference type="Proteomes" id="UP000323594">
    <property type="component" value="Chromosome"/>
</dbReference>
<dbReference type="EMBL" id="CP042817">
    <property type="protein sequence ID" value="QEJ99013.1"/>
    <property type="molecule type" value="Genomic_DNA"/>
</dbReference>
<evidence type="ECO:0000259" key="3">
    <source>
        <dbReference type="PROSITE" id="PS50111"/>
    </source>
</evidence>
<evidence type="ECO:0000256" key="2">
    <source>
        <dbReference type="PROSITE-ProRule" id="PRU00284"/>
    </source>
</evidence>
<dbReference type="SUPFAM" id="SSF58104">
    <property type="entry name" value="Methyl-accepting chemotaxis protein (MCP) signaling domain"/>
    <property type="match status" value="1"/>
</dbReference>
<name>A0AAE6M7X7_TREPH</name>
<evidence type="ECO:0000256" key="1">
    <source>
        <dbReference type="ARBA" id="ARBA00023224"/>
    </source>
</evidence>
<organism evidence="4 5">
    <name type="scientific">Treponema phagedenis</name>
    <dbReference type="NCBI Taxonomy" id="162"/>
    <lineage>
        <taxon>Bacteria</taxon>
        <taxon>Pseudomonadati</taxon>
        <taxon>Spirochaetota</taxon>
        <taxon>Spirochaetia</taxon>
        <taxon>Spirochaetales</taxon>
        <taxon>Treponemataceae</taxon>
        <taxon>Treponema</taxon>
    </lineage>
</organism>
<dbReference type="PROSITE" id="PS50111">
    <property type="entry name" value="CHEMOTAXIS_TRANSDUC_2"/>
    <property type="match status" value="1"/>
</dbReference>